<dbReference type="GO" id="GO:0005829">
    <property type="term" value="C:cytosol"/>
    <property type="evidence" value="ECO:0007669"/>
    <property type="project" value="TreeGrafter"/>
</dbReference>
<keyword evidence="3" id="KW-0418">Kinase</keyword>
<evidence type="ECO:0000256" key="3">
    <source>
        <dbReference type="ARBA" id="ARBA00022777"/>
    </source>
</evidence>
<sequence length="420" mass="46961">MATDKTYVYLHLGGEFVPAGLLTMHQDGREVVSTFAYGRRYLERKDAAPVDPLQLPLGRNEHHAKGVFRAFQDASPDGWGRHLLDRAAERDGVVPSEFDYLTVLNQADRIGALAFGPDLNGPRPATPAWRPEEIPGDRLDLGEMLRDVDAVLNHEDLPAGQRRFLIRGSSLGGAQPKAAIEYEGRPWIAKFSRELEQWPTCRIELAAMRLAEKCGIRVPECRVVDVGGRDVFLTARFDREGDPPMRRHFLSAMTLTGADSLTDGTYGDIALAIRRFGVADHLKADLGELFRRMVFNILCNNWDDHLKNHGFLYDPASGKWRLSPAYDIVPQPRRDGDDASRLTLGIGKQGRVATLDNALSRCADFDLDLPKAREISHGMAALVRATWREQNDRAGVPEMKSRLIEEAYRDAISGREEDLP</sequence>
<evidence type="ECO:0000259" key="5">
    <source>
        <dbReference type="Pfam" id="PF13657"/>
    </source>
</evidence>
<dbReference type="RefSeq" id="WP_155935279.1">
    <property type="nucleotide sequence ID" value="NZ_WODC01000009.1"/>
</dbReference>
<dbReference type="InterPro" id="IPR052028">
    <property type="entry name" value="HipA_Ser/Thr_kinase"/>
</dbReference>
<keyword evidence="2" id="KW-0808">Transferase</keyword>
<name>A0A7K1KQW6_9BACT</name>
<proteinExistence type="inferred from homology"/>
<comment type="similarity">
    <text evidence="1">Belongs to the HipA Ser/Thr kinase family.</text>
</comment>
<dbReference type="Proteomes" id="UP000461162">
    <property type="component" value="Unassembled WGS sequence"/>
</dbReference>
<reference evidence="6 7" key="1">
    <citation type="submission" date="2019-11" db="EMBL/GenBank/DDBJ databases">
        <title>Pseudodesulfovibrio alkaliphilus, sp. nov., an alkaliphilic sulfate-reducing bacteria from mud volcano of Taman peninsula, Russia.</title>
        <authorList>
            <person name="Frolova A."/>
            <person name="Merkel A.Y."/>
            <person name="Slobodkin A.I."/>
        </authorList>
    </citation>
    <scope>NUCLEOTIDE SEQUENCE [LARGE SCALE GENOMIC DNA]</scope>
    <source>
        <strain evidence="6 7">F-1</strain>
    </source>
</reference>
<keyword evidence="7" id="KW-1185">Reference proteome</keyword>
<evidence type="ECO:0000313" key="7">
    <source>
        <dbReference type="Proteomes" id="UP000461162"/>
    </source>
</evidence>
<dbReference type="PANTHER" id="PTHR37419">
    <property type="entry name" value="SERINE/THREONINE-PROTEIN KINASE TOXIN HIPA"/>
    <property type="match status" value="1"/>
</dbReference>
<evidence type="ECO:0000256" key="2">
    <source>
        <dbReference type="ARBA" id="ARBA00022679"/>
    </source>
</evidence>
<dbReference type="InterPro" id="IPR012893">
    <property type="entry name" value="HipA-like_C"/>
</dbReference>
<dbReference type="PANTHER" id="PTHR37419:SF8">
    <property type="entry name" value="TOXIN YJJJ"/>
    <property type="match status" value="1"/>
</dbReference>
<organism evidence="6 7">
    <name type="scientific">Pseudodesulfovibrio alkaliphilus</name>
    <dbReference type="NCBI Taxonomy" id="2661613"/>
    <lineage>
        <taxon>Bacteria</taxon>
        <taxon>Pseudomonadati</taxon>
        <taxon>Thermodesulfobacteriota</taxon>
        <taxon>Desulfovibrionia</taxon>
        <taxon>Desulfovibrionales</taxon>
        <taxon>Desulfovibrionaceae</taxon>
    </lineage>
</organism>
<evidence type="ECO:0000256" key="1">
    <source>
        <dbReference type="ARBA" id="ARBA00010164"/>
    </source>
</evidence>
<gene>
    <name evidence="6" type="ORF">GKC30_12670</name>
</gene>
<protein>
    <submittedName>
        <fullName evidence="6">Type II toxin-antitoxin system HipA family toxin</fullName>
    </submittedName>
</protein>
<dbReference type="AlphaFoldDB" id="A0A7K1KQW6"/>
<comment type="caution">
    <text evidence="6">The sequence shown here is derived from an EMBL/GenBank/DDBJ whole genome shotgun (WGS) entry which is preliminary data.</text>
</comment>
<dbReference type="Gene3D" id="1.10.1070.20">
    <property type="match status" value="1"/>
</dbReference>
<feature type="domain" description="HipA N-terminal subdomain 1" evidence="5">
    <location>
        <begin position="18"/>
        <end position="115"/>
    </location>
</feature>
<dbReference type="GO" id="GO:0004674">
    <property type="term" value="F:protein serine/threonine kinase activity"/>
    <property type="evidence" value="ECO:0007669"/>
    <property type="project" value="TreeGrafter"/>
</dbReference>
<evidence type="ECO:0000259" key="4">
    <source>
        <dbReference type="Pfam" id="PF07804"/>
    </source>
</evidence>
<dbReference type="EMBL" id="WODC01000009">
    <property type="protein sequence ID" value="MUM78489.1"/>
    <property type="molecule type" value="Genomic_DNA"/>
</dbReference>
<dbReference type="Pfam" id="PF07804">
    <property type="entry name" value="HipA_C"/>
    <property type="match status" value="1"/>
</dbReference>
<dbReference type="Pfam" id="PF13657">
    <property type="entry name" value="Couple_hipA"/>
    <property type="match status" value="1"/>
</dbReference>
<accession>A0A7K1KQW6</accession>
<feature type="domain" description="HipA-like C-terminal" evidence="4">
    <location>
        <begin position="169"/>
        <end position="387"/>
    </location>
</feature>
<dbReference type="InterPro" id="IPR017508">
    <property type="entry name" value="HipA_N1"/>
</dbReference>
<evidence type="ECO:0000313" key="6">
    <source>
        <dbReference type="EMBL" id="MUM78489.1"/>
    </source>
</evidence>